<dbReference type="Gene3D" id="3.30.2350.10">
    <property type="entry name" value="Pseudouridine synthase"/>
    <property type="match status" value="1"/>
</dbReference>
<dbReference type="GO" id="GO:0009982">
    <property type="term" value="F:pseudouridine synthase activity"/>
    <property type="evidence" value="ECO:0007669"/>
    <property type="project" value="InterPro"/>
</dbReference>
<dbReference type="AlphaFoldDB" id="A0A090I6Q9"/>
<accession>A0A090I6Q9</accession>
<keyword evidence="1" id="KW-0175">Coiled coil</keyword>
<evidence type="ECO:0000313" key="3">
    <source>
        <dbReference type="EMBL" id="CED57181.1"/>
    </source>
</evidence>
<dbReference type="GO" id="GO:0000455">
    <property type="term" value="P:enzyme-directed rRNA pseudouridine synthesis"/>
    <property type="evidence" value="ECO:0007669"/>
    <property type="project" value="TreeGrafter"/>
</dbReference>
<dbReference type="OrthoDB" id="9785808at2"/>
<dbReference type="Proteomes" id="UP000032427">
    <property type="component" value="Chromosome 2"/>
</dbReference>
<dbReference type="PROSITE" id="PS01129">
    <property type="entry name" value="PSI_RLU"/>
    <property type="match status" value="1"/>
</dbReference>
<evidence type="ECO:0000313" key="4">
    <source>
        <dbReference type="Proteomes" id="UP000032427"/>
    </source>
</evidence>
<dbReference type="PANTHER" id="PTHR21600:SF89">
    <property type="entry name" value="RIBOSOMAL LARGE SUBUNIT PSEUDOURIDINE SYNTHASE A"/>
    <property type="match status" value="1"/>
</dbReference>
<dbReference type="GO" id="GO:0003723">
    <property type="term" value="F:RNA binding"/>
    <property type="evidence" value="ECO:0007669"/>
    <property type="project" value="InterPro"/>
</dbReference>
<dbReference type="InterPro" id="IPR020103">
    <property type="entry name" value="PsdUridine_synth_cat_dom_sf"/>
</dbReference>
<sequence>MPIPDPCFTSFAQSITDYSLPKRFTFPFYYEPHPLCELAATQLQRHLETQTEWRHNFGIEQDNTPNSLEKAIGKMFGVLLVQHSSGEIGFLSAFSGKVADSNHLLHFVPPVFDMLEEDGFFKAELAEITEINATIKQQQINPLLADLTAAVKAETIASQEQLEAQRQVMIEGRKSRKEQRAEAEINAKDGSQESIDTLEQLKIQLGKESVQEKNTLRDLKIFWDERISHIQYQLEQLNTELSQLKTARKNLSNALQKKLFQQYKFLNTHGIEKDLNDIFKDTPNHIPPAGSGECAAPKLLQYAFAHGLKPLALAEFWWGVAPKSEIRQHKKFYASCQSKCQPILGHMLDGIEIDENPLLINPAEGKDIEIVYEDEFMLIINKPADFLSVPGKNIQDSVYTRIQQRYPNATGGLIVHRLDMATSGLMILGLTKKAHKRLQKQFINRTIEKRYTALIEGLLAQDEGMITLPLRGDLYDRPRQLVCFEHGKPAETTYQVIERIKDKTKVYLYPKTGRTHQLRVHCAHNLGLNMPIVGDDLYGKKADRLHLHAGYLSLTHPMTKEPMEFDIEAEF</sequence>
<dbReference type="PANTHER" id="PTHR21600">
    <property type="entry name" value="MITOCHONDRIAL RNA PSEUDOURIDINE SYNTHASE"/>
    <property type="match status" value="1"/>
</dbReference>
<feature type="coiled-coil region" evidence="1">
    <location>
        <begin position="227"/>
        <end position="257"/>
    </location>
</feature>
<dbReference type="InterPro" id="IPR006145">
    <property type="entry name" value="PsdUridine_synth_RsuA/RluA"/>
</dbReference>
<dbReference type="GO" id="GO:0140098">
    <property type="term" value="F:catalytic activity, acting on RNA"/>
    <property type="evidence" value="ECO:0007669"/>
    <property type="project" value="UniProtKB-ARBA"/>
</dbReference>
<keyword evidence="3" id="KW-0413">Isomerase</keyword>
<reference evidence="4" key="1">
    <citation type="submission" date="2014-09" db="EMBL/GenBank/DDBJ databases">
        <authorList>
            <person name="Hjerde E."/>
        </authorList>
    </citation>
    <scope>NUCLEOTIDE SEQUENCE [LARGE SCALE GENOMIC DNA]</scope>
    <source>
        <strain evidence="4">06/09/139</strain>
    </source>
</reference>
<dbReference type="Pfam" id="PF00849">
    <property type="entry name" value="PseudoU_synth_2"/>
    <property type="match status" value="1"/>
</dbReference>
<dbReference type="InterPro" id="IPR050188">
    <property type="entry name" value="RluA_PseudoU_synthase"/>
</dbReference>
<name>A0A090I6Q9_9GAMM</name>
<dbReference type="EMBL" id="LN554847">
    <property type="protein sequence ID" value="CED57181.1"/>
    <property type="molecule type" value="Genomic_DNA"/>
</dbReference>
<dbReference type="EC" id="5.4.99.-" evidence="3"/>
<dbReference type="KEGG" id="awd:AWOD_II_0540"/>
<dbReference type="CDD" id="cd02869">
    <property type="entry name" value="PseudoU_synth_RluA_like"/>
    <property type="match status" value="1"/>
</dbReference>
<dbReference type="HOGENOM" id="CLU_037416_0_0_6"/>
<gene>
    <name evidence="3" type="ORF">AWOD_II_0540</name>
</gene>
<protein>
    <submittedName>
        <fullName evidence="3">Pseudouridylate synthase</fullName>
        <ecNumber evidence="3">5.4.99.-</ecNumber>
    </submittedName>
</protein>
<evidence type="ECO:0000259" key="2">
    <source>
        <dbReference type="Pfam" id="PF00849"/>
    </source>
</evidence>
<proteinExistence type="predicted"/>
<dbReference type="SUPFAM" id="SSF55120">
    <property type="entry name" value="Pseudouridine synthase"/>
    <property type="match status" value="1"/>
</dbReference>
<dbReference type="PATRIC" id="fig|80852.17.peg.3311"/>
<dbReference type="InterPro" id="IPR006224">
    <property type="entry name" value="PsdUridine_synth_RluA-like_CS"/>
</dbReference>
<feature type="domain" description="Pseudouridine synthase RsuA/RluA-like" evidence="2">
    <location>
        <begin position="378"/>
        <end position="524"/>
    </location>
</feature>
<evidence type="ECO:0000256" key="1">
    <source>
        <dbReference type="SAM" id="Coils"/>
    </source>
</evidence>
<organism evidence="3 4">
    <name type="scientific">Aliivibrio wodanis</name>
    <dbReference type="NCBI Taxonomy" id="80852"/>
    <lineage>
        <taxon>Bacteria</taxon>
        <taxon>Pseudomonadati</taxon>
        <taxon>Pseudomonadota</taxon>
        <taxon>Gammaproteobacteria</taxon>
        <taxon>Vibrionales</taxon>
        <taxon>Vibrionaceae</taxon>
        <taxon>Aliivibrio</taxon>
    </lineage>
</organism>
<keyword evidence="4" id="KW-1185">Reference proteome</keyword>
<dbReference type="STRING" id="80852.AWOD_II_0540"/>
<dbReference type="GeneID" id="28542791"/>